<gene>
    <name evidence="10 11" type="primary">crcB</name>
    <name evidence="10" type="synonym">fluC</name>
    <name evidence="11" type="ORF">H1V43_06545</name>
</gene>
<proteinExistence type="inferred from homology"/>
<feature type="binding site" evidence="10">
    <location>
        <position position="108"/>
    </location>
    <ligand>
        <name>Na(+)</name>
        <dbReference type="ChEBI" id="CHEBI:29101"/>
        <note>structural</note>
    </ligand>
</feature>
<keyword evidence="10" id="KW-0406">Ion transport</keyword>
<keyword evidence="10" id="KW-0479">Metal-binding</keyword>
<dbReference type="AlphaFoldDB" id="A0A7W2HEP0"/>
<feature type="transmembrane region" description="Helical" evidence="10">
    <location>
        <begin position="100"/>
        <end position="120"/>
    </location>
</feature>
<evidence type="ECO:0000256" key="4">
    <source>
        <dbReference type="ARBA" id="ARBA00022989"/>
    </source>
</evidence>
<keyword evidence="10" id="KW-0813">Transport</keyword>
<sequence length="171" mass="17210">MGARRAEAAEGVAGGAGADGGPVVTRVPLLLRGQGPVLAVVALGGVMGAAARYGASLLWPTAHGTFPWTTFGVNAVGCALMGVLMVVITEGRQAHPLVRPFLGTGVLGGFTTFSTYAVDIERLTASGEVRTALAYLVLTPVAALAAVWAGSAATRRATAAAVAVAASRRRR</sequence>
<comment type="subcellular location">
    <subcellularLocation>
        <location evidence="1 10">Cell membrane</location>
        <topology evidence="1 10">Multi-pass membrane protein</topology>
    </subcellularLocation>
</comment>
<feature type="transmembrane region" description="Helical" evidence="10">
    <location>
        <begin position="66"/>
        <end position="88"/>
    </location>
</feature>
<dbReference type="NCBIfam" id="TIGR00494">
    <property type="entry name" value="crcB"/>
    <property type="match status" value="1"/>
</dbReference>
<dbReference type="GO" id="GO:0046872">
    <property type="term" value="F:metal ion binding"/>
    <property type="evidence" value="ECO:0007669"/>
    <property type="project" value="UniProtKB-KW"/>
</dbReference>
<accession>A0A7W2HEP0</accession>
<dbReference type="GO" id="GO:0140114">
    <property type="term" value="P:cellular detoxification of fluoride"/>
    <property type="evidence" value="ECO:0007669"/>
    <property type="project" value="UniProtKB-UniRule"/>
</dbReference>
<dbReference type="PANTHER" id="PTHR28259">
    <property type="entry name" value="FLUORIDE EXPORT PROTEIN 1-RELATED"/>
    <property type="match status" value="1"/>
</dbReference>
<evidence type="ECO:0000256" key="2">
    <source>
        <dbReference type="ARBA" id="ARBA00022475"/>
    </source>
</evidence>
<evidence type="ECO:0000313" key="11">
    <source>
        <dbReference type="EMBL" id="MBA4861045.1"/>
    </source>
</evidence>
<dbReference type="RefSeq" id="WP_181863097.1">
    <property type="nucleotide sequence ID" value="NZ_JACEQY010000004.1"/>
</dbReference>
<dbReference type="GO" id="GO:0005886">
    <property type="term" value="C:plasma membrane"/>
    <property type="evidence" value="ECO:0007669"/>
    <property type="project" value="UniProtKB-SubCell"/>
</dbReference>
<comment type="similarity">
    <text evidence="7 10">Belongs to the fluoride channel Fluc/FEX (TC 1.A.43) family.</text>
</comment>
<keyword evidence="3 10" id="KW-0812">Transmembrane</keyword>
<feature type="transmembrane region" description="Helical" evidence="10">
    <location>
        <begin position="132"/>
        <end position="150"/>
    </location>
</feature>
<dbReference type="Proteomes" id="UP000586976">
    <property type="component" value="Unassembled WGS sequence"/>
</dbReference>
<name>A0A7W2HEP0_9ACTN</name>
<evidence type="ECO:0000256" key="10">
    <source>
        <dbReference type="HAMAP-Rule" id="MF_00454"/>
    </source>
</evidence>
<evidence type="ECO:0000256" key="5">
    <source>
        <dbReference type="ARBA" id="ARBA00023136"/>
    </source>
</evidence>
<evidence type="ECO:0000256" key="9">
    <source>
        <dbReference type="ARBA" id="ARBA00049940"/>
    </source>
</evidence>
<evidence type="ECO:0000256" key="8">
    <source>
        <dbReference type="ARBA" id="ARBA00035585"/>
    </source>
</evidence>
<comment type="caution">
    <text evidence="11">The sequence shown here is derived from an EMBL/GenBank/DDBJ whole genome shotgun (WGS) entry which is preliminary data.</text>
</comment>
<dbReference type="InterPro" id="IPR003691">
    <property type="entry name" value="FluC"/>
</dbReference>
<keyword evidence="12" id="KW-1185">Reference proteome</keyword>
<feature type="binding site" evidence="10">
    <location>
        <position position="111"/>
    </location>
    <ligand>
        <name>Na(+)</name>
        <dbReference type="ChEBI" id="CHEBI:29101"/>
        <note>structural</note>
    </ligand>
</feature>
<dbReference type="HAMAP" id="MF_00454">
    <property type="entry name" value="FluC"/>
    <property type="match status" value="1"/>
</dbReference>
<keyword evidence="2 10" id="KW-1003">Cell membrane</keyword>
<keyword evidence="10" id="KW-0915">Sodium</keyword>
<evidence type="ECO:0000313" key="12">
    <source>
        <dbReference type="Proteomes" id="UP000586976"/>
    </source>
</evidence>
<dbReference type="GO" id="GO:0062054">
    <property type="term" value="F:fluoride channel activity"/>
    <property type="evidence" value="ECO:0007669"/>
    <property type="project" value="UniProtKB-UniRule"/>
</dbReference>
<dbReference type="Pfam" id="PF02537">
    <property type="entry name" value="CRCB"/>
    <property type="match status" value="1"/>
</dbReference>
<protein>
    <recommendedName>
        <fullName evidence="10">Fluoride-specific ion channel FluC</fullName>
    </recommendedName>
</protein>
<comment type="activity regulation">
    <text evidence="10">Na(+) is not transported, but it plays an essential structural role and its presence is essential for fluoride channel function.</text>
</comment>
<dbReference type="PANTHER" id="PTHR28259:SF1">
    <property type="entry name" value="FLUORIDE EXPORT PROTEIN 1-RELATED"/>
    <property type="match status" value="1"/>
</dbReference>
<comment type="catalytic activity">
    <reaction evidence="8">
        <text>fluoride(in) = fluoride(out)</text>
        <dbReference type="Rhea" id="RHEA:76159"/>
        <dbReference type="ChEBI" id="CHEBI:17051"/>
    </reaction>
    <physiologicalReaction direction="left-to-right" evidence="8">
        <dbReference type="Rhea" id="RHEA:76160"/>
    </physiologicalReaction>
</comment>
<keyword evidence="6 10" id="KW-0407">Ion channel</keyword>
<keyword evidence="4 10" id="KW-1133">Transmembrane helix</keyword>
<evidence type="ECO:0000256" key="7">
    <source>
        <dbReference type="ARBA" id="ARBA00035120"/>
    </source>
</evidence>
<keyword evidence="5 10" id="KW-0472">Membrane</keyword>
<feature type="transmembrane region" description="Helical" evidence="10">
    <location>
        <begin position="36"/>
        <end position="54"/>
    </location>
</feature>
<evidence type="ECO:0000256" key="6">
    <source>
        <dbReference type="ARBA" id="ARBA00023303"/>
    </source>
</evidence>
<evidence type="ECO:0000256" key="1">
    <source>
        <dbReference type="ARBA" id="ARBA00004651"/>
    </source>
</evidence>
<evidence type="ECO:0000256" key="3">
    <source>
        <dbReference type="ARBA" id="ARBA00022692"/>
    </source>
</evidence>
<dbReference type="EMBL" id="JACEQY010000004">
    <property type="protein sequence ID" value="MBA4861045.1"/>
    <property type="molecule type" value="Genomic_DNA"/>
</dbReference>
<reference evidence="11 12" key="1">
    <citation type="submission" date="2020-07" db="EMBL/GenBank/DDBJ databases">
        <title>Streptomyces isolated from Indian soil.</title>
        <authorList>
            <person name="Mandal S."/>
            <person name="Maiti P.K."/>
        </authorList>
    </citation>
    <scope>NUCLEOTIDE SEQUENCE [LARGE SCALE GENOMIC DNA]</scope>
    <source>
        <strain evidence="11 12">PSKA54</strain>
    </source>
</reference>
<comment type="function">
    <text evidence="9 10">Fluoride-specific ion channel. Important for reducing fluoride concentration in the cell, thus reducing its toxicity.</text>
</comment>
<organism evidence="11 12">
    <name type="scientific">Streptomyces himalayensis subsp. aureolus</name>
    <dbReference type="NCBI Taxonomy" id="2758039"/>
    <lineage>
        <taxon>Bacteria</taxon>
        <taxon>Bacillati</taxon>
        <taxon>Actinomycetota</taxon>
        <taxon>Actinomycetes</taxon>
        <taxon>Kitasatosporales</taxon>
        <taxon>Streptomycetaceae</taxon>
        <taxon>Streptomyces</taxon>
        <taxon>Streptomyces himalayensis</taxon>
    </lineage>
</organism>